<dbReference type="InterPro" id="IPR025051">
    <property type="entry name" value="DUF3990"/>
</dbReference>
<reference evidence="1 2" key="1">
    <citation type="submission" date="2021-03" db="EMBL/GenBank/DDBJ databases">
        <title>Genomic Encyclopedia of Type Strains, Phase IV (KMG-IV): sequencing the most valuable type-strain genomes for metagenomic binning, comparative biology and taxonomic classification.</title>
        <authorList>
            <person name="Goeker M."/>
        </authorList>
    </citation>
    <scope>NUCLEOTIDE SEQUENCE [LARGE SCALE GENOMIC DNA]</scope>
    <source>
        <strain evidence="1 2">DSM 101953</strain>
    </source>
</reference>
<evidence type="ECO:0000313" key="1">
    <source>
        <dbReference type="EMBL" id="MBP2114949.1"/>
    </source>
</evidence>
<dbReference type="EMBL" id="JAGGLV010000021">
    <property type="protein sequence ID" value="MBP2114949.1"/>
    <property type="molecule type" value="Genomic_DNA"/>
</dbReference>
<comment type="caution">
    <text evidence="1">The sequence shown here is derived from an EMBL/GenBank/DDBJ whole genome shotgun (WGS) entry which is preliminary data.</text>
</comment>
<protein>
    <recommendedName>
        <fullName evidence="3">DUF3990 domain-containing protein</fullName>
    </recommendedName>
</protein>
<accession>A0ABS4NY12</accession>
<dbReference type="Pfam" id="PF13151">
    <property type="entry name" value="DUF3990"/>
    <property type="match status" value="1"/>
</dbReference>
<dbReference type="Proteomes" id="UP000773462">
    <property type="component" value="Unassembled WGS sequence"/>
</dbReference>
<proteinExistence type="predicted"/>
<name>A0ABS4NY12_9BACL</name>
<evidence type="ECO:0000313" key="2">
    <source>
        <dbReference type="Proteomes" id="UP000773462"/>
    </source>
</evidence>
<organism evidence="1 2">
    <name type="scientific">Paenibacillus silagei</name>
    <dbReference type="NCBI Taxonomy" id="1670801"/>
    <lineage>
        <taxon>Bacteria</taxon>
        <taxon>Bacillati</taxon>
        <taxon>Bacillota</taxon>
        <taxon>Bacilli</taxon>
        <taxon>Bacillales</taxon>
        <taxon>Paenibacillaceae</taxon>
        <taxon>Paenibacillus</taxon>
    </lineage>
</organism>
<sequence length="138" mass="15332">MSMVLPSLFKAPHVTYGSDELDFGQVFYVTSDPAQAKVWARKLLGDAGLVMKFTVDAKEFSLFKGLVIKSANGNWERYVTLGRQWNLTDNYDYVAGPFVANSGDVRKGETPIPKGKPIAIRSTKMAVWLFKGFAGFEN</sequence>
<evidence type="ECO:0008006" key="3">
    <source>
        <dbReference type="Google" id="ProtNLM"/>
    </source>
</evidence>
<keyword evidence="2" id="KW-1185">Reference proteome</keyword>
<gene>
    <name evidence="1" type="ORF">J2Z70_005133</name>
</gene>